<dbReference type="InterPro" id="IPR041290">
    <property type="entry name" value="Tli4_C"/>
</dbReference>
<dbReference type="RefSeq" id="WP_090137147.1">
    <property type="nucleotide sequence ID" value="NZ_FMBC01000036.1"/>
</dbReference>
<evidence type="ECO:0000313" key="3">
    <source>
        <dbReference type="EMBL" id="SCC54746.1"/>
    </source>
</evidence>
<evidence type="ECO:0000313" key="4">
    <source>
        <dbReference type="Proteomes" id="UP000198515"/>
    </source>
</evidence>
<dbReference type="AlphaFoldDB" id="A0A1C4FFS3"/>
<keyword evidence="4" id="KW-1185">Reference proteome</keyword>
<feature type="domain" description="Tle cognate immunity protein 4 N-terminal" evidence="2">
    <location>
        <begin position="48"/>
        <end position="199"/>
    </location>
</feature>
<evidence type="ECO:0008006" key="5">
    <source>
        <dbReference type="Google" id="ProtNLM"/>
    </source>
</evidence>
<proteinExistence type="predicted"/>
<organism evidence="3 4">
    <name type="scientific">Kosakonia oryziphila</name>
    <dbReference type="NCBI Taxonomy" id="1005667"/>
    <lineage>
        <taxon>Bacteria</taxon>
        <taxon>Pseudomonadati</taxon>
        <taxon>Pseudomonadota</taxon>
        <taxon>Gammaproteobacteria</taxon>
        <taxon>Enterobacterales</taxon>
        <taxon>Enterobacteriaceae</taxon>
        <taxon>Kosakonia</taxon>
    </lineage>
</organism>
<sequence length="357" mass="40105">MHKKKIGVVLVVLVVAFGLWQWLKPYPPKLTLTEQEHKVVDNLLVNLTPRCIGRYQIDLPENLISPIGLVIINKQEIETKRTYLPAFEQRIRLREAELRKTQPISQEDAPFLKNIYPLPNGMKGIVFEHTSSQVSPDAFRIFEGYVYNNGVSFKTTMEATNADSSRYDKKKQQLPEVYTNDMSKKLAELTDLLSRLQGRQENETPVGQGACIPDGFVAGPAKGEEEISFNYQSKVNPRLYVGFSTNNYLQEDTSILERSGEIELGLSKMGGKTLGKGRRDINNLAAEEWLMVGNGEDAASGHHFELNVNEKQGSPKTPFLSIELNHGPLPDEALTANEVMAFWQTLTSTLRMRPGAI</sequence>
<dbReference type="Pfam" id="PF18426">
    <property type="entry name" value="Tli4_C"/>
    <property type="match status" value="1"/>
</dbReference>
<accession>A0A1C4FFS3</accession>
<evidence type="ECO:0000259" key="2">
    <source>
        <dbReference type="Pfam" id="PF18443"/>
    </source>
</evidence>
<dbReference type="Pfam" id="PF18443">
    <property type="entry name" value="Tli4_N"/>
    <property type="match status" value="1"/>
</dbReference>
<dbReference type="EMBL" id="FMBC01000036">
    <property type="protein sequence ID" value="SCC54746.1"/>
    <property type="molecule type" value="Genomic_DNA"/>
</dbReference>
<dbReference type="OrthoDB" id="8752886at2"/>
<dbReference type="Proteomes" id="UP000198515">
    <property type="component" value="Unassembled WGS sequence"/>
</dbReference>
<name>A0A1C4FFS3_9ENTR</name>
<gene>
    <name evidence="3" type="ORF">GA0061070_10363</name>
</gene>
<dbReference type="InterPro" id="IPR040761">
    <property type="entry name" value="Tli4_N"/>
</dbReference>
<evidence type="ECO:0000259" key="1">
    <source>
        <dbReference type="Pfam" id="PF18426"/>
    </source>
</evidence>
<reference evidence="4" key="1">
    <citation type="submission" date="2016-08" db="EMBL/GenBank/DDBJ databases">
        <authorList>
            <person name="Varghese N."/>
            <person name="Submissions Spin"/>
        </authorList>
    </citation>
    <scope>NUCLEOTIDE SEQUENCE [LARGE SCALE GENOMIC DNA]</scope>
    <source>
        <strain evidence="4">REICA_142</strain>
    </source>
</reference>
<feature type="domain" description="Tle cognate immunity protein 4 C-terminal" evidence="1">
    <location>
        <begin position="203"/>
        <end position="355"/>
    </location>
</feature>
<protein>
    <recommendedName>
        <fullName evidence="5">Tle cognate immunity protein 4 C-terminal domain-containing protein</fullName>
    </recommendedName>
</protein>